<proteinExistence type="predicted"/>
<name>C7RTG9_ACCRE</name>
<keyword evidence="5" id="KW-0472">Membrane</keyword>
<dbReference type="HOGENOM" id="CLU_025996_17_3_4"/>
<dbReference type="InterPro" id="IPR001173">
    <property type="entry name" value="Glyco_trans_2-like"/>
</dbReference>
<dbReference type="STRING" id="522306.CAP2UW1_2822"/>
<evidence type="ECO:0000256" key="5">
    <source>
        <dbReference type="ARBA" id="ARBA00023136"/>
    </source>
</evidence>
<dbReference type="NCBIfam" id="TIGR04283">
    <property type="entry name" value="glyco_like_mftF"/>
    <property type="match status" value="1"/>
</dbReference>
<dbReference type="InterPro" id="IPR029044">
    <property type="entry name" value="Nucleotide-diphossugar_trans"/>
</dbReference>
<dbReference type="CDD" id="cd02522">
    <property type="entry name" value="GT_2_like_a"/>
    <property type="match status" value="1"/>
</dbReference>
<keyword evidence="4 7" id="KW-0808">Transferase</keyword>
<comment type="subcellular location">
    <subcellularLocation>
        <location evidence="1">Cell membrane</location>
    </subcellularLocation>
</comment>
<evidence type="ECO:0000256" key="2">
    <source>
        <dbReference type="ARBA" id="ARBA00022475"/>
    </source>
</evidence>
<dbReference type="PANTHER" id="PTHR43646:SF2">
    <property type="entry name" value="GLYCOSYLTRANSFERASE 2-LIKE DOMAIN-CONTAINING PROTEIN"/>
    <property type="match status" value="1"/>
</dbReference>
<keyword evidence="3" id="KW-0328">Glycosyltransferase</keyword>
<evidence type="ECO:0000256" key="4">
    <source>
        <dbReference type="ARBA" id="ARBA00022679"/>
    </source>
</evidence>
<reference evidence="7" key="2">
    <citation type="submission" date="2009-09" db="EMBL/GenBank/DDBJ databases">
        <title>Complete sequence of chromosome of Candidatus Accumulibacter phosphatis clade IIA str. UW-1.</title>
        <authorList>
            <consortium name="US DOE Joint Genome Institute"/>
            <person name="Martin H.G."/>
            <person name="Ivanova N."/>
            <person name="Kunin V."/>
            <person name="Warnecke F."/>
            <person name="Barry K."/>
            <person name="He S."/>
            <person name="Salamov A."/>
            <person name="Szeto E."/>
            <person name="Dalin E."/>
            <person name="Pangilinan J.L."/>
            <person name="Lapidus A."/>
            <person name="Lowry S."/>
            <person name="Kyrpides N.C."/>
            <person name="McMahon K.D."/>
            <person name="Hugenholtz P."/>
        </authorList>
    </citation>
    <scope>NUCLEOTIDE SEQUENCE [LARGE SCALE GENOMIC DNA]</scope>
    <source>
        <strain evidence="7">UW-1</strain>
    </source>
</reference>
<dbReference type="GO" id="GO:0005886">
    <property type="term" value="C:plasma membrane"/>
    <property type="evidence" value="ECO:0007669"/>
    <property type="project" value="UniProtKB-SubCell"/>
</dbReference>
<dbReference type="eggNOG" id="COG1215">
    <property type="taxonomic scope" value="Bacteria"/>
</dbReference>
<dbReference type="Gene3D" id="3.90.550.10">
    <property type="entry name" value="Spore Coat Polysaccharide Biosynthesis Protein SpsA, Chain A"/>
    <property type="match status" value="1"/>
</dbReference>
<dbReference type="AlphaFoldDB" id="C7RTG9"/>
<dbReference type="CAZy" id="GT2">
    <property type="family name" value="Glycosyltransferase Family 2"/>
</dbReference>
<dbReference type="EMBL" id="CP001715">
    <property type="protein sequence ID" value="ACV36102.1"/>
    <property type="molecule type" value="Genomic_DNA"/>
</dbReference>
<keyword evidence="2" id="KW-1003">Cell membrane</keyword>
<sequence length="236" mass="26267">MTSSNGSPFLSVILPVLNEAETVTRQLMALRVFRERGAELVLVDGGSSDGTPALAAPEVDQLIVSARGRAMQMNAGALASQGQVLLFLHADTALPLAADDLIRRAITTGACWGRFDVRIDGRQPLLRVVERMMNWRSRLTGIATGDQAIFVRREVFETVGGYPELPLMEDIALSKRLKRLARPACLRQRVVTSARRWQKHGVLRTILLMWCLRARYFLGADPQQLAILYGYAPRQR</sequence>
<evidence type="ECO:0000259" key="6">
    <source>
        <dbReference type="Pfam" id="PF00535"/>
    </source>
</evidence>
<evidence type="ECO:0000313" key="7">
    <source>
        <dbReference type="EMBL" id="ACV36102.1"/>
    </source>
</evidence>
<feature type="domain" description="Glycosyltransferase 2-like" evidence="6">
    <location>
        <begin position="11"/>
        <end position="128"/>
    </location>
</feature>
<evidence type="ECO:0000256" key="1">
    <source>
        <dbReference type="ARBA" id="ARBA00004236"/>
    </source>
</evidence>
<dbReference type="KEGG" id="app:CAP2UW1_2822"/>
<gene>
    <name evidence="7" type="ordered locus">CAP2UW1_2822</name>
</gene>
<evidence type="ECO:0000256" key="3">
    <source>
        <dbReference type="ARBA" id="ARBA00022676"/>
    </source>
</evidence>
<dbReference type="OrthoDB" id="5291101at2"/>
<dbReference type="SUPFAM" id="SSF53448">
    <property type="entry name" value="Nucleotide-diphospho-sugar transferases"/>
    <property type="match status" value="1"/>
</dbReference>
<reference evidence="7" key="1">
    <citation type="submission" date="2009-08" db="EMBL/GenBank/DDBJ databases">
        <authorList>
            <consortium name="US DOE Joint Genome Institute"/>
            <person name="Lucas S."/>
            <person name="Copeland A."/>
            <person name="Lapidus A."/>
            <person name="Glavina del Rio T."/>
            <person name="Dalin E."/>
            <person name="Tice H."/>
            <person name="Bruce D."/>
            <person name="Barry K."/>
            <person name="Pitluck S."/>
            <person name="Lowry S."/>
            <person name="Larimer F."/>
            <person name="Land M."/>
            <person name="Hauser L."/>
            <person name="Kyrpides N."/>
            <person name="Ivanova N."/>
            <person name="McMahon K.D."/>
            <person name="Hugenholtz P."/>
        </authorList>
    </citation>
    <scope>NUCLEOTIDE SEQUENCE</scope>
    <source>
        <strain evidence="7">UW-1</strain>
    </source>
</reference>
<dbReference type="InterPro" id="IPR026461">
    <property type="entry name" value="Trfase_2_rSAM/seldom_assoc"/>
</dbReference>
<organism evidence="7">
    <name type="scientific">Accumulibacter regalis</name>
    <dbReference type="NCBI Taxonomy" id="522306"/>
    <lineage>
        <taxon>Bacteria</taxon>
        <taxon>Pseudomonadati</taxon>
        <taxon>Pseudomonadota</taxon>
        <taxon>Betaproteobacteria</taxon>
        <taxon>Candidatus Accumulibacter</taxon>
    </lineage>
</organism>
<accession>C7RTG9</accession>
<protein>
    <submittedName>
        <fullName evidence="7">Glycosyl transferase family 2</fullName>
    </submittedName>
</protein>
<dbReference type="Pfam" id="PF00535">
    <property type="entry name" value="Glycos_transf_2"/>
    <property type="match status" value="1"/>
</dbReference>
<dbReference type="GO" id="GO:0016757">
    <property type="term" value="F:glycosyltransferase activity"/>
    <property type="evidence" value="ECO:0007669"/>
    <property type="project" value="UniProtKB-KW"/>
</dbReference>
<dbReference type="PANTHER" id="PTHR43646">
    <property type="entry name" value="GLYCOSYLTRANSFERASE"/>
    <property type="match status" value="1"/>
</dbReference>